<dbReference type="PANTHER" id="PTHR11076:SF33">
    <property type="entry name" value="DNA POLYMERASE KAPPA"/>
    <property type="match status" value="1"/>
</dbReference>
<feature type="site" description="Substrate discrimination" evidence="2">
    <location>
        <position position="30"/>
    </location>
</feature>
<dbReference type="InterPro" id="IPR017961">
    <property type="entry name" value="DNA_pol_Y-fam_little_finger"/>
</dbReference>
<protein>
    <recommendedName>
        <fullName evidence="2">DNA polymerase IV</fullName>
        <shortName evidence="2">Pol IV</shortName>
        <ecNumber evidence="2">2.7.7.7</ecNumber>
    </recommendedName>
</protein>
<comment type="similarity">
    <text evidence="2">Belongs to the DNA polymerase type-Y family.</text>
</comment>
<dbReference type="Pfam" id="PF11798">
    <property type="entry name" value="IMS_HHH"/>
    <property type="match status" value="1"/>
</dbReference>
<evidence type="ECO:0000256" key="2">
    <source>
        <dbReference type="HAMAP-Rule" id="MF_01113"/>
    </source>
</evidence>
<feature type="domain" description="UmuC" evidence="3">
    <location>
        <begin position="21"/>
        <end position="197"/>
    </location>
</feature>
<keyword evidence="2" id="KW-0460">Magnesium</keyword>
<dbReference type="InterPro" id="IPR022880">
    <property type="entry name" value="DNApol_IV"/>
</dbReference>
<dbReference type="NCBIfam" id="NF002677">
    <property type="entry name" value="PRK02406.1"/>
    <property type="match status" value="1"/>
</dbReference>
<proteinExistence type="inferred from homology"/>
<organism evidence="4 5">
    <name type="scientific">Nocardia iowensis</name>
    <dbReference type="NCBI Taxonomy" id="204891"/>
    <lineage>
        <taxon>Bacteria</taxon>
        <taxon>Bacillati</taxon>
        <taxon>Actinomycetota</taxon>
        <taxon>Actinomycetes</taxon>
        <taxon>Mycobacteriales</taxon>
        <taxon>Nocardiaceae</taxon>
        <taxon>Nocardia</taxon>
    </lineage>
</organism>
<evidence type="ECO:0000259" key="3">
    <source>
        <dbReference type="PROSITE" id="PS50173"/>
    </source>
</evidence>
<feature type="binding site" evidence="2">
    <location>
        <position position="115"/>
    </location>
    <ligand>
        <name>Mg(2+)</name>
        <dbReference type="ChEBI" id="CHEBI:18420"/>
    </ligand>
</feature>
<sequence>MFVSDALASRPRIVARAESSILHADLDSFYASVEQRDNPRLRGKPVIVGGGVVLAASYEAKAFGVRTPMNGGQARRLCPHAIVVPPRMSAYAEASKAVFEVFHNTTPVVEGVSIDEAFLDVGGLRRIAGEPIGIAERLRATVRDQVGLPISVGIARTKFLAKVASAVAKPDGLRFVAPDGELDFLHPLPIERLWGVGEVTARTLHDHGITRVGQLADLGESPLRAILGPAAARHLYALSWARDPRRVETGVRRRSIGAQRAIGRKPHPPDEIEAYLHGLTDRLGRRLRAADRISRTVVLRMRFDDFTRATRSHTLPEPTDHTETLLHAARTLLATAMPTIEERGLTLIGLALTNLTDATPYQLTLPFTPRATNTLDATLDTLRHRFGSTAITRAALLTRGEGLSVPLLPD</sequence>
<keyword evidence="2" id="KW-0479">Metal-binding</keyword>
<comment type="subunit">
    <text evidence="2">Monomer.</text>
</comment>
<dbReference type="EC" id="2.7.7.7" evidence="2"/>
<keyword evidence="2" id="KW-0515">Mutator protein</keyword>
<comment type="catalytic activity">
    <reaction evidence="1 2">
        <text>DNA(n) + a 2'-deoxyribonucleoside 5'-triphosphate = DNA(n+1) + diphosphate</text>
        <dbReference type="Rhea" id="RHEA:22508"/>
        <dbReference type="Rhea" id="RHEA-COMP:17339"/>
        <dbReference type="Rhea" id="RHEA-COMP:17340"/>
        <dbReference type="ChEBI" id="CHEBI:33019"/>
        <dbReference type="ChEBI" id="CHEBI:61560"/>
        <dbReference type="ChEBI" id="CHEBI:173112"/>
        <dbReference type="EC" id="2.7.7.7"/>
    </reaction>
</comment>
<keyword evidence="2" id="KW-0227">DNA damage</keyword>
<dbReference type="GO" id="GO:0003887">
    <property type="term" value="F:DNA-directed DNA polymerase activity"/>
    <property type="evidence" value="ECO:0007669"/>
    <property type="project" value="UniProtKB-EC"/>
</dbReference>
<keyword evidence="5" id="KW-1185">Reference proteome</keyword>
<feature type="binding site" evidence="2">
    <location>
        <position position="25"/>
    </location>
    <ligand>
        <name>Mg(2+)</name>
        <dbReference type="ChEBI" id="CHEBI:18420"/>
    </ligand>
</feature>
<dbReference type="Proteomes" id="UP000694257">
    <property type="component" value="Chromosome"/>
</dbReference>
<evidence type="ECO:0000313" key="4">
    <source>
        <dbReference type="EMBL" id="QXN88128.1"/>
    </source>
</evidence>
<dbReference type="CDD" id="cd03586">
    <property type="entry name" value="PolY_Pol_IV_kappa"/>
    <property type="match status" value="1"/>
</dbReference>
<name>A0ABX8RET7_NOCIO</name>
<comment type="subcellular location">
    <subcellularLocation>
        <location evidence="2">Cytoplasm</location>
    </subcellularLocation>
</comment>
<dbReference type="RefSeq" id="WP_218469011.1">
    <property type="nucleotide sequence ID" value="NZ_BAABJN010000008.1"/>
</dbReference>
<keyword evidence="2" id="KW-0239">DNA-directed DNA polymerase</keyword>
<reference evidence="4 5" key="1">
    <citation type="submission" date="2021-07" db="EMBL/GenBank/DDBJ databases">
        <title>Whole Genome Sequence of Nocardia Iowensis.</title>
        <authorList>
            <person name="Lamm A."/>
            <person name="Collins-Fairclough A.M."/>
            <person name="Bunk B."/>
            <person name="Sproer C."/>
        </authorList>
    </citation>
    <scope>NUCLEOTIDE SEQUENCE [LARGE SCALE GENOMIC DNA]</scope>
    <source>
        <strain evidence="4 5">NRRL 5646</strain>
    </source>
</reference>
<gene>
    <name evidence="2 4" type="primary">dinB</name>
    <name evidence="4" type="ORF">KV110_21135</name>
</gene>
<dbReference type="InterPro" id="IPR050116">
    <property type="entry name" value="DNA_polymerase-Y"/>
</dbReference>
<comment type="cofactor">
    <cofactor evidence="2">
        <name>Mg(2+)</name>
        <dbReference type="ChEBI" id="CHEBI:18420"/>
    </cofactor>
    <text evidence="2">Binds 2 magnesium ions per subunit.</text>
</comment>
<keyword evidence="2" id="KW-0963">Cytoplasm</keyword>
<evidence type="ECO:0000313" key="5">
    <source>
        <dbReference type="Proteomes" id="UP000694257"/>
    </source>
</evidence>
<keyword evidence="2" id="KW-0235">DNA replication</keyword>
<keyword evidence="2 4" id="KW-0548">Nucleotidyltransferase</keyword>
<dbReference type="NCBIfam" id="NF003015">
    <property type="entry name" value="PRK03858.1"/>
    <property type="match status" value="1"/>
</dbReference>
<dbReference type="Pfam" id="PF00817">
    <property type="entry name" value="IMS"/>
    <property type="match status" value="1"/>
</dbReference>
<keyword evidence="2" id="KW-0234">DNA repair</keyword>
<dbReference type="EMBL" id="CP078145">
    <property type="protein sequence ID" value="QXN88128.1"/>
    <property type="molecule type" value="Genomic_DNA"/>
</dbReference>
<keyword evidence="2 4" id="KW-0808">Transferase</keyword>
<dbReference type="PROSITE" id="PS50173">
    <property type="entry name" value="UMUC"/>
    <property type="match status" value="1"/>
</dbReference>
<dbReference type="HAMAP" id="MF_01113">
    <property type="entry name" value="DNApol_IV"/>
    <property type="match status" value="1"/>
</dbReference>
<evidence type="ECO:0000256" key="1">
    <source>
        <dbReference type="ARBA" id="ARBA00049244"/>
    </source>
</evidence>
<dbReference type="Pfam" id="PF11799">
    <property type="entry name" value="IMS_C"/>
    <property type="match status" value="1"/>
</dbReference>
<keyword evidence="2" id="KW-0238">DNA-binding</keyword>
<dbReference type="InterPro" id="IPR001126">
    <property type="entry name" value="UmuC"/>
</dbReference>
<dbReference type="PANTHER" id="PTHR11076">
    <property type="entry name" value="DNA REPAIR POLYMERASE UMUC / TRANSFERASE FAMILY MEMBER"/>
    <property type="match status" value="1"/>
</dbReference>
<comment type="function">
    <text evidence="2">Poorly processive, error-prone DNA polymerase involved in untargeted mutagenesis. Copies undamaged DNA at stalled replication forks, which arise in vivo from mismatched or misaligned primer ends. These misaligned primers can be extended by PolIV. Exhibits no 3'-5' exonuclease (proofreading) activity. May be involved in translesional synthesis, in conjunction with the beta clamp from PolIII.</text>
</comment>
<dbReference type="InterPro" id="IPR024728">
    <property type="entry name" value="PolY_HhH_motif"/>
</dbReference>
<accession>A0ABX8RET7</accession>
<feature type="active site" evidence="2">
    <location>
        <position position="116"/>
    </location>
</feature>